<sequence>MIDKRLNTIQQIFSELNGISIETSFSSDLEFNIVGKIKVPVESTDDCLFFDVKIYPEYPLKRMDTESITFSNSDYLEYGHVMGDGSICRHTSHQTDLKKKIEIDINSLKRWMWKYYLNKDNDKHYEHLILQPKEFKGNHFSFLFTEVDHIFSNQQFGFFEYSKINNGLYHEKVIFNNIIQEFRDSLSKKVTECKWSTAIKQLPNKDLGIYVLLDSPPARMGKFIISNWGDFEDLVDQNLHSFLYSVQKTNLKLNGKPIPFLIGYRISDKEIHWQVAILEIGKFPIESYKVDKVWKGGFINEDIVWGITKNCSYDYFFGRGRLTENITKSKILIIGIGAIGSMVAKTLTRCGCTSIDVVDYDIKEPENVCRSEYSFLSGICNKVDDLSNELFLISPFVEVGIINPILFHVDSKIAQGLNSTNTELQKKLLHYDIIVDCSTDNDLLYILSKLELNRLITLSVTNNAKDLVCSVEPNSYNWVMNQYENVLENEMEDLHNPTGCWSPTFKASYNDISTLVQFAIKHINMKLSDDSKSLRNFVLSTNESNIFSIKLNEF</sequence>
<evidence type="ECO:0000313" key="3">
    <source>
        <dbReference type="Proteomes" id="UP000214684"/>
    </source>
</evidence>
<dbReference type="InterPro" id="IPR000594">
    <property type="entry name" value="ThiF_NAD_FAD-bd"/>
</dbReference>
<keyword evidence="3" id="KW-1185">Reference proteome</keyword>
<dbReference type="EMBL" id="MUGS01000005">
    <property type="protein sequence ID" value="OXG08617.1"/>
    <property type="molecule type" value="Genomic_DNA"/>
</dbReference>
<dbReference type="Gene3D" id="3.40.50.720">
    <property type="entry name" value="NAD(P)-binding Rossmann-like Domain"/>
    <property type="match status" value="1"/>
</dbReference>
<dbReference type="GO" id="GO:0008641">
    <property type="term" value="F:ubiquitin-like modifier activating enzyme activity"/>
    <property type="evidence" value="ECO:0007669"/>
    <property type="project" value="InterPro"/>
</dbReference>
<dbReference type="AlphaFoldDB" id="A0A227PFG1"/>
<organism evidence="2 3">
    <name type="scientific">Flavobacterium araucananum</name>
    <dbReference type="NCBI Taxonomy" id="946678"/>
    <lineage>
        <taxon>Bacteria</taxon>
        <taxon>Pseudomonadati</taxon>
        <taxon>Bacteroidota</taxon>
        <taxon>Flavobacteriia</taxon>
        <taxon>Flavobacteriales</taxon>
        <taxon>Flavobacteriaceae</taxon>
        <taxon>Flavobacterium</taxon>
    </lineage>
</organism>
<evidence type="ECO:0000313" key="2">
    <source>
        <dbReference type="EMBL" id="OXG08617.1"/>
    </source>
</evidence>
<dbReference type="OrthoDB" id="1289964at2"/>
<dbReference type="Proteomes" id="UP000214684">
    <property type="component" value="Unassembled WGS sequence"/>
</dbReference>
<proteinExistence type="predicted"/>
<dbReference type="SUPFAM" id="SSF69572">
    <property type="entry name" value="Activating enzymes of the ubiquitin-like proteins"/>
    <property type="match status" value="1"/>
</dbReference>
<feature type="domain" description="THIF-type NAD/FAD binding fold" evidence="1">
    <location>
        <begin position="323"/>
        <end position="441"/>
    </location>
</feature>
<comment type="caution">
    <text evidence="2">The sequence shown here is derived from an EMBL/GenBank/DDBJ whole genome shotgun (WGS) entry which is preliminary data.</text>
</comment>
<accession>A0A227PFG1</accession>
<dbReference type="Pfam" id="PF00899">
    <property type="entry name" value="ThiF"/>
    <property type="match status" value="1"/>
</dbReference>
<gene>
    <name evidence="2" type="ORF">B0A64_04100</name>
</gene>
<name>A0A227PFG1_9FLAO</name>
<evidence type="ECO:0000259" key="1">
    <source>
        <dbReference type="Pfam" id="PF00899"/>
    </source>
</evidence>
<reference evidence="2 3" key="1">
    <citation type="submission" date="2016-11" db="EMBL/GenBank/DDBJ databases">
        <title>Whole genomes of Flavobacteriaceae.</title>
        <authorList>
            <person name="Stine C."/>
            <person name="Li C."/>
            <person name="Tadesse D."/>
        </authorList>
    </citation>
    <scope>NUCLEOTIDE SEQUENCE [LARGE SCALE GENOMIC DNA]</scope>
    <source>
        <strain evidence="2 3">DSM 24704</strain>
    </source>
</reference>
<protein>
    <recommendedName>
        <fullName evidence="1">THIF-type NAD/FAD binding fold domain-containing protein</fullName>
    </recommendedName>
</protein>
<dbReference type="InterPro" id="IPR035985">
    <property type="entry name" value="Ubiquitin-activating_enz"/>
</dbReference>
<dbReference type="RefSeq" id="WP_089478285.1">
    <property type="nucleotide sequence ID" value="NZ_MUGS01000005.1"/>
</dbReference>